<evidence type="ECO:0000256" key="8">
    <source>
        <dbReference type="RuleBase" id="RU367053"/>
    </source>
</evidence>
<evidence type="ECO:0000256" key="6">
    <source>
        <dbReference type="ARBA" id="ARBA00023242"/>
    </source>
</evidence>
<evidence type="ECO:0000259" key="10">
    <source>
        <dbReference type="Pfam" id="PF02940"/>
    </source>
</evidence>
<dbReference type="InterPro" id="IPR037009">
    <property type="entry name" value="mRNA_triPase_Cet1_sf"/>
</dbReference>
<dbReference type="PANTHER" id="PTHR28118">
    <property type="entry name" value="POLYNUCLEOTIDE 5'-TRIPHOSPHATASE-RELATED"/>
    <property type="match status" value="1"/>
</dbReference>
<dbReference type="OrthoDB" id="272147at2759"/>
<keyword evidence="4 8" id="KW-0507">mRNA processing</keyword>
<protein>
    <recommendedName>
        <fullName evidence="8">mRNA-capping enzyme subunit beta</fullName>
        <ecNumber evidence="8">3.6.1.74</ecNumber>
    </recommendedName>
    <alternativeName>
        <fullName evidence="8">mRNA 5'-phosphatase</fullName>
    </alternativeName>
    <alternativeName>
        <fullName evidence="8">mRNA 5'-triphosphate monophosphatase</fullName>
    </alternativeName>
</protein>
<name>A0A1E3NYS4_WICAA</name>
<dbReference type="GO" id="GO:0031533">
    <property type="term" value="C:mRNA capping enzyme complex"/>
    <property type="evidence" value="ECO:0007669"/>
    <property type="project" value="UniProtKB-UniRule"/>
</dbReference>
<evidence type="ECO:0000256" key="9">
    <source>
        <dbReference type="SAM" id="MobiDB-lite"/>
    </source>
</evidence>
<keyword evidence="5 8" id="KW-0378">Hydrolase</keyword>
<evidence type="ECO:0000256" key="4">
    <source>
        <dbReference type="ARBA" id="ARBA00022664"/>
    </source>
</evidence>
<comment type="subcellular location">
    <subcellularLocation>
        <location evidence="2 8">Nucleus</location>
    </subcellularLocation>
</comment>
<keyword evidence="6 8" id="KW-0539">Nucleus</keyword>
<sequence length="469" mass="54236">MDLKSLLGPSADSRKEVKEEPQLQVQQTPQQQQPQTHDRPELKHRYSSITSLMNNDDDPPHSSSPSSNIHLMNSPAVAAKYQQAGSNPVTPGNKPIDLIRARNSITSLTNDTDVDIDGKETPKAPQQQSNGKRHSKIDSELGKLESLEKNQKENGKKGKPKRYSKPPIWAQKWVPNFKEDSHVNHSSSRFQRSDDAPKSHAVSITGVKPYNDITRRITNWIYAQIHSTPKELRQYLELETKFGRIWDKETDRRLHIPVTTESILDDGYALNMTFKAGLDKDRYEKLKKFLVGLTKINKDKFKTVKFDHIDRQYREAQRDKMPKFYRLTTDKSTGRPVQNIEKRKLASLFIHNPDMVFDFRLTMSIELPSQENPERFQDVTPEIQRHKRRTSIFHDLTATRFDITDVLQSGKGKNSHEFESLEVELEVDMIKLIDAYEKLDVDSFTFEELSETFMDNARILNRELLKPGK</sequence>
<gene>
    <name evidence="11" type="ORF">WICANDRAFT_33914</name>
</gene>
<keyword evidence="8" id="KW-0506">mRNA capping</keyword>
<dbReference type="RefSeq" id="XP_019037490.1">
    <property type="nucleotide sequence ID" value="XM_019182126.1"/>
</dbReference>
<evidence type="ECO:0000313" key="12">
    <source>
        <dbReference type="Proteomes" id="UP000094112"/>
    </source>
</evidence>
<reference evidence="11 12" key="1">
    <citation type="journal article" date="2016" name="Proc. Natl. Acad. Sci. U.S.A.">
        <title>Comparative genomics of biotechnologically important yeasts.</title>
        <authorList>
            <person name="Riley R."/>
            <person name="Haridas S."/>
            <person name="Wolfe K.H."/>
            <person name="Lopes M.R."/>
            <person name="Hittinger C.T."/>
            <person name="Goeker M."/>
            <person name="Salamov A.A."/>
            <person name="Wisecaver J.H."/>
            <person name="Long T.M."/>
            <person name="Calvey C.H."/>
            <person name="Aerts A.L."/>
            <person name="Barry K.W."/>
            <person name="Choi C."/>
            <person name="Clum A."/>
            <person name="Coughlan A.Y."/>
            <person name="Deshpande S."/>
            <person name="Douglass A.P."/>
            <person name="Hanson S.J."/>
            <person name="Klenk H.-P."/>
            <person name="LaButti K.M."/>
            <person name="Lapidus A."/>
            <person name="Lindquist E.A."/>
            <person name="Lipzen A.M."/>
            <person name="Meier-Kolthoff J.P."/>
            <person name="Ohm R.A."/>
            <person name="Otillar R.P."/>
            <person name="Pangilinan J.L."/>
            <person name="Peng Y."/>
            <person name="Rokas A."/>
            <person name="Rosa C.A."/>
            <person name="Scheuner C."/>
            <person name="Sibirny A.A."/>
            <person name="Slot J.C."/>
            <person name="Stielow J.B."/>
            <person name="Sun H."/>
            <person name="Kurtzman C.P."/>
            <person name="Blackwell M."/>
            <person name="Grigoriev I.V."/>
            <person name="Jeffries T.W."/>
        </authorList>
    </citation>
    <scope>NUCLEOTIDE SEQUENCE [LARGE SCALE GENOMIC DNA]</scope>
    <source>
        <strain evidence="12">ATCC 58044 / CBS 1984 / NCYC 433 / NRRL Y-366-8</strain>
    </source>
</reference>
<evidence type="ECO:0000256" key="3">
    <source>
        <dbReference type="ARBA" id="ARBA00006345"/>
    </source>
</evidence>
<feature type="compositionally biased region" description="Basic and acidic residues" evidence="9">
    <location>
        <begin position="136"/>
        <end position="156"/>
    </location>
</feature>
<dbReference type="InterPro" id="IPR040343">
    <property type="entry name" value="Cet1/Ctl1"/>
</dbReference>
<evidence type="ECO:0000256" key="2">
    <source>
        <dbReference type="ARBA" id="ARBA00004123"/>
    </source>
</evidence>
<keyword evidence="12" id="KW-1185">Reference proteome</keyword>
<dbReference type="GO" id="GO:0006370">
    <property type="term" value="P:7-methylguanosine mRNA capping"/>
    <property type="evidence" value="ECO:0007669"/>
    <property type="project" value="UniProtKB-UniRule"/>
</dbReference>
<evidence type="ECO:0000256" key="1">
    <source>
        <dbReference type="ARBA" id="ARBA00001946"/>
    </source>
</evidence>
<dbReference type="InterPro" id="IPR004206">
    <property type="entry name" value="mRNA_triPase_Cet1"/>
</dbReference>
<dbReference type="AlphaFoldDB" id="A0A1E3NYS4"/>
<dbReference type="STRING" id="683960.A0A1E3NYS4"/>
<comment type="similarity">
    <text evidence="3 8">Belongs to the fungal TPase family.</text>
</comment>
<dbReference type="EC" id="3.6.1.74" evidence="8"/>
<dbReference type="InterPro" id="IPR033469">
    <property type="entry name" value="CYTH-like_dom_sf"/>
</dbReference>
<evidence type="ECO:0000313" key="11">
    <source>
        <dbReference type="EMBL" id="ODQ58283.1"/>
    </source>
</evidence>
<evidence type="ECO:0000256" key="7">
    <source>
        <dbReference type="ARBA" id="ARBA00047740"/>
    </source>
</evidence>
<organism evidence="11 12">
    <name type="scientific">Wickerhamomyces anomalus (strain ATCC 58044 / CBS 1984 / NCYC 433 / NRRL Y-366-8)</name>
    <name type="common">Yeast</name>
    <name type="synonym">Hansenula anomala</name>
    <dbReference type="NCBI Taxonomy" id="683960"/>
    <lineage>
        <taxon>Eukaryota</taxon>
        <taxon>Fungi</taxon>
        <taxon>Dikarya</taxon>
        <taxon>Ascomycota</taxon>
        <taxon>Saccharomycotina</taxon>
        <taxon>Saccharomycetes</taxon>
        <taxon>Phaffomycetales</taxon>
        <taxon>Wickerhamomycetaceae</taxon>
        <taxon>Wickerhamomyces</taxon>
    </lineage>
</organism>
<dbReference type="Pfam" id="PF02940">
    <property type="entry name" value="mRNA_triPase"/>
    <property type="match status" value="1"/>
</dbReference>
<dbReference type="GO" id="GO:0004651">
    <property type="term" value="F:polynucleotide 5'-phosphatase activity"/>
    <property type="evidence" value="ECO:0007669"/>
    <property type="project" value="UniProtKB-UniRule"/>
</dbReference>
<feature type="domain" description="mRNA triphosphatase Cet1-like" evidence="10">
    <location>
        <begin position="211"/>
        <end position="427"/>
    </location>
</feature>
<dbReference type="Gene3D" id="3.20.100.10">
    <property type="entry name" value="mRNA triphosphatase Cet1-like"/>
    <property type="match status" value="1"/>
</dbReference>
<dbReference type="EMBL" id="KV454212">
    <property type="protein sequence ID" value="ODQ58283.1"/>
    <property type="molecule type" value="Genomic_DNA"/>
</dbReference>
<comment type="subunit">
    <text evidence="8">Heterodimer. The mRNA-capping enzyme is composed of two separate chains alpha and beta, respectively a mRNA guanylyltransferase and an mRNA 5'-triphosphate monophosphatase.</text>
</comment>
<comment type="function">
    <text evidence="8">First step of mRNA capping. Converts the 5'-triphosphate end of a nascent mRNA chain into a diphosphate end.</text>
</comment>
<dbReference type="CDD" id="cd07470">
    <property type="entry name" value="CYTH-like_mRNA_RTPase"/>
    <property type="match status" value="1"/>
</dbReference>
<dbReference type="GO" id="GO:0140818">
    <property type="term" value="F:mRNA 5'-triphosphate monophosphatase activity"/>
    <property type="evidence" value="ECO:0007669"/>
    <property type="project" value="UniProtKB-EC"/>
</dbReference>
<feature type="compositionally biased region" description="Low complexity" evidence="9">
    <location>
        <begin position="22"/>
        <end position="35"/>
    </location>
</feature>
<proteinExistence type="inferred from homology"/>
<accession>A0A1E3NYS4</accession>
<comment type="catalytic activity">
    <reaction evidence="7">
        <text>a 5'-end triphospho-ribonucleoside in mRNA + H2O = a 5'-end diphospho-ribonucleoside in mRNA + phosphate + H(+)</text>
        <dbReference type="Rhea" id="RHEA:67004"/>
        <dbReference type="Rhea" id="RHEA-COMP:17164"/>
        <dbReference type="Rhea" id="RHEA-COMP:17165"/>
        <dbReference type="ChEBI" id="CHEBI:15377"/>
        <dbReference type="ChEBI" id="CHEBI:15378"/>
        <dbReference type="ChEBI" id="CHEBI:43474"/>
        <dbReference type="ChEBI" id="CHEBI:167616"/>
        <dbReference type="ChEBI" id="CHEBI:167618"/>
        <dbReference type="EC" id="3.6.1.74"/>
    </reaction>
    <physiologicalReaction direction="left-to-right" evidence="7">
        <dbReference type="Rhea" id="RHEA:67005"/>
    </physiologicalReaction>
</comment>
<dbReference type="SUPFAM" id="SSF55154">
    <property type="entry name" value="CYTH-like phosphatases"/>
    <property type="match status" value="1"/>
</dbReference>
<comment type="cofactor">
    <cofactor evidence="1 8">
        <name>Mg(2+)</name>
        <dbReference type="ChEBI" id="CHEBI:18420"/>
    </cofactor>
</comment>
<evidence type="ECO:0000256" key="5">
    <source>
        <dbReference type="ARBA" id="ARBA00022801"/>
    </source>
</evidence>
<feature type="region of interest" description="Disordered" evidence="9">
    <location>
        <begin position="1"/>
        <end position="170"/>
    </location>
</feature>
<dbReference type="Proteomes" id="UP000094112">
    <property type="component" value="Unassembled WGS sequence"/>
</dbReference>
<dbReference type="PANTHER" id="PTHR28118:SF1">
    <property type="entry name" value="POLYNUCLEOTIDE 5'-TRIPHOSPHATASE CTL1-RELATED"/>
    <property type="match status" value="1"/>
</dbReference>
<feature type="compositionally biased region" description="Basic and acidic residues" evidence="9">
    <location>
        <begin position="12"/>
        <end position="21"/>
    </location>
</feature>
<dbReference type="GeneID" id="30199372"/>